<keyword evidence="1" id="KW-1133">Transmembrane helix</keyword>
<proteinExistence type="predicted"/>
<dbReference type="AlphaFoldDB" id="A0A1W2ALT7"/>
<feature type="transmembrane region" description="Helical" evidence="1">
    <location>
        <begin position="278"/>
        <end position="299"/>
    </location>
</feature>
<dbReference type="Proteomes" id="UP000192393">
    <property type="component" value="Unassembled WGS sequence"/>
</dbReference>
<dbReference type="InterPro" id="IPR049458">
    <property type="entry name" value="EpsG-like"/>
</dbReference>
<feature type="transmembrane region" description="Helical" evidence="1">
    <location>
        <begin position="199"/>
        <end position="219"/>
    </location>
</feature>
<dbReference type="STRING" id="1434700.SAMN06296427_104270"/>
<evidence type="ECO:0000313" key="2">
    <source>
        <dbReference type="EMBL" id="SMC61482.1"/>
    </source>
</evidence>
<keyword evidence="1" id="KW-0812">Transmembrane</keyword>
<keyword evidence="1" id="KW-0472">Membrane</keyword>
<dbReference type="EMBL" id="FWXS01000004">
    <property type="protein sequence ID" value="SMC61482.1"/>
    <property type="molecule type" value="Genomic_DNA"/>
</dbReference>
<feature type="transmembrane region" description="Helical" evidence="1">
    <location>
        <begin position="85"/>
        <end position="110"/>
    </location>
</feature>
<evidence type="ECO:0000313" key="3">
    <source>
        <dbReference type="Proteomes" id="UP000192393"/>
    </source>
</evidence>
<name>A0A1W2ALT7_9FLAO</name>
<keyword evidence="3" id="KW-1185">Reference proteome</keyword>
<feature type="transmembrane region" description="Helical" evidence="1">
    <location>
        <begin position="305"/>
        <end position="322"/>
    </location>
</feature>
<feature type="transmembrane region" description="Helical" evidence="1">
    <location>
        <begin position="6"/>
        <end position="22"/>
    </location>
</feature>
<feature type="transmembrane region" description="Helical" evidence="1">
    <location>
        <begin position="248"/>
        <end position="266"/>
    </location>
</feature>
<feature type="transmembrane region" description="Helical" evidence="1">
    <location>
        <begin position="166"/>
        <end position="192"/>
    </location>
</feature>
<accession>A0A1W2ALT7</accession>
<evidence type="ECO:0000256" key="1">
    <source>
        <dbReference type="SAM" id="Phobius"/>
    </source>
</evidence>
<dbReference type="Pfam" id="PF14897">
    <property type="entry name" value="EpsG"/>
    <property type="match status" value="1"/>
</dbReference>
<reference evidence="3" key="1">
    <citation type="submission" date="2017-04" db="EMBL/GenBank/DDBJ databases">
        <authorList>
            <person name="Varghese N."/>
            <person name="Submissions S."/>
        </authorList>
    </citation>
    <scope>NUCLEOTIDE SEQUENCE [LARGE SCALE GENOMIC DNA]</scope>
    <source>
        <strain evidence="3">CGMCC 1.12708</strain>
    </source>
</reference>
<sequence>MSFIYLLIFVLILFSTLYEMYGNQEVSKPWYYTIVTIMILTAGLAWGISPDWISYWNTFEGAAIVSFGALSDLSEKLDMEVGYLYINKIISSIGLGYGSFVLILAIVSIYLKTSTIFKYSGYVFLGLLMYMVSIYFYEDQIQVRQGLANAITIFSVRYIIDRKLYPFLICMVLAFLMHKSSIVFVFAYWIVLIKFNRNWVIITISLAIIASLTGVSLLIDGLLQLLPFGIGDKYDAYNTQGLQSAESSLLGVIVKVLTVLAVVLFDKQASENDVYYPYFRNLYIFGVAMYFFFGGGIFALRLPNFYLIFIAFMVPRMIFALKENAALKNFIYITFLAYNMALFVHVNNNTKDKAGFSYYRTIFDDRATYSFFLD</sequence>
<feature type="transmembrane region" description="Helical" evidence="1">
    <location>
        <begin position="29"/>
        <end position="48"/>
    </location>
</feature>
<feature type="transmembrane region" description="Helical" evidence="1">
    <location>
        <begin position="329"/>
        <end position="346"/>
    </location>
</feature>
<protein>
    <submittedName>
        <fullName evidence="2">EpsG family protein</fullName>
    </submittedName>
</protein>
<gene>
    <name evidence="2" type="ORF">SAMN06296427_104270</name>
</gene>
<organism evidence="2 3">
    <name type="scientific">Moheibacter sediminis</name>
    <dbReference type="NCBI Taxonomy" id="1434700"/>
    <lineage>
        <taxon>Bacteria</taxon>
        <taxon>Pseudomonadati</taxon>
        <taxon>Bacteroidota</taxon>
        <taxon>Flavobacteriia</taxon>
        <taxon>Flavobacteriales</taxon>
        <taxon>Weeksellaceae</taxon>
        <taxon>Moheibacter</taxon>
    </lineage>
</organism>
<feature type="transmembrane region" description="Helical" evidence="1">
    <location>
        <begin position="116"/>
        <end position="136"/>
    </location>
</feature>